<dbReference type="InterPro" id="IPR027417">
    <property type="entry name" value="P-loop_NTPase"/>
</dbReference>
<evidence type="ECO:0000256" key="2">
    <source>
        <dbReference type="ARBA" id="ARBA00022741"/>
    </source>
</evidence>
<evidence type="ECO:0000313" key="5">
    <source>
        <dbReference type="EMBL" id="MDO1583352.1"/>
    </source>
</evidence>
<protein>
    <submittedName>
        <fullName evidence="5">ATP-binding cassette domain-containing protein</fullName>
    </submittedName>
</protein>
<dbReference type="InterPro" id="IPR051921">
    <property type="entry name" value="ABC_osmolyte_uptake_ATP-bind"/>
</dbReference>
<dbReference type="InterPro" id="IPR003593">
    <property type="entry name" value="AAA+_ATPase"/>
</dbReference>
<sequence length="349" mass="38586">MIVECRHLWKVYGGNEAVSSGSESIEEVIARAETSGAYVALADINLGVERGETLVIMGLSGSGKSTLLRCLTRLIEPSAGEVLFDGSPITGMARKDLLSLRRKHMSMVFQNFALLPHRTVLGNVELPLEIQKQDAKSRRAAALEMIELVGLKSKVDHFPHELSGGQQQRVGIARSLCSNPSLWLLDEPFSALDPLIRREMQDEILRLQSTLAKAVVFVTHDFEEAARVGDRIAILRQGRLVQCGTAEELVCFPADDYVRAFTAEVDRARIFKVGRFMERGVPDAADKSLPMNASLKDASHVFAQGAHVLAFCDDQHKTVGFMRREQFGAALAVAEFEGLQTRVRTQSYY</sequence>
<accession>A0ABT8SY22</accession>
<dbReference type="InterPro" id="IPR003439">
    <property type="entry name" value="ABC_transporter-like_ATP-bd"/>
</dbReference>
<dbReference type="PROSITE" id="PS50893">
    <property type="entry name" value="ABC_TRANSPORTER_2"/>
    <property type="match status" value="1"/>
</dbReference>
<dbReference type="Gene3D" id="3.40.50.300">
    <property type="entry name" value="P-loop containing nucleotide triphosphate hydrolases"/>
    <property type="match status" value="1"/>
</dbReference>
<evidence type="ECO:0000256" key="3">
    <source>
        <dbReference type="ARBA" id="ARBA00022840"/>
    </source>
</evidence>
<comment type="caution">
    <text evidence="5">The sequence shown here is derived from an EMBL/GenBank/DDBJ whole genome shotgun (WGS) entry which is preliminary data.</text>
</comment>
<feature type="domain" description="ABC transporter" evidence="4">
    <location>
        <begin position="23"/>
        <end position="262"/>
    </location>
</feature>
<reference evidence="5" key="2">
    <citation type="submission" date="2023-07" db="EMBL/GenBank/DDBJ databases">
        <authorList>
            <person name="Sun H."/>
        </authorList>
    </citation>
    <scope>NUCLEOTIDE SEQUENCE</scope>
    <source>
        <strain evidence="5">05753</strain>
    </source>
</reference>
<evidence type="ECO:0000313" key="6">
    <source>
        <dbReference type="Proteomes" id="UP001169006"/>
    </source>
</evidence>
<gene>
    <name evidence="5" type="ORF">Q2T52_14760</name>
</gene>
<keyword evidence="3 5" id="KW-0067">ATP-binding</keyword>
<keyword evidence="6" id="KW-1185">Reference proteome</keyword>
<dbReference type="Proteomes" id="UP001169006">
    <property type="component" value="Unassembled WGS sequence"/>
</dbReference>
<comment type="similarity">
    <text evidence="1">Belongs to the ABC transporter superfamily.</text>
</comment>
<dbReference type="PROSITE" id="PS00211">
    <property type="entry name" value="ABC_TRANSPORTER_1"/>
    <property type="match status" value="1"/>
</dbReference>
<organism evidence="5 6">
    <name type="scientific">Rhizobium oryzicola</name>
    <dbReference type="NCBI Taxonomy" id="1232668"/>
    <lineage>
        <taxon>Bacteria</taxon>
        <taxon>Pseudomonadati</taxon>
        <taxon>Pseudomonadota</taxon>
        <taxon>Alphaproteobacteria</taxon>
        <taxon>Hyphomicrobiales</taxon>
        <taxon>Rhizobiaceae</taxon>
        <taxon>Rhizobium/Agrobacterium group</taxon>
        <taxon>Rhizobium</taxon>
    </lineage>
</organism>
<dbReference type="InterPro" id="IPR017871">
    <property type="entry name" value="ABC_transporter-like_CS"/>
</dbReference>
<name>A0ABT8SY22_9HYPH</name>
<dbReference type="SMART" id="SM00382">
    <property type="entry name" value="AAA"/>
    <property type="match status" value="1"/>
</dbReference>
<evidence type="ECO:0000259" key="4">
    <source>
        <dbReference type="PROSITE" id="PS50893"/>
    </source>
</evidence>
<dbReference type="PANTHER" id="PTHR43869">
    <property type="entry name" value="GLYCINE BETAINE/PROLINE BETAINE TRANSPORT SYSTEM ATP-BINDING PROTEIN PROV"/>
    <property type="match status" value="1"/>
</dbReference>
<reference evidence="5" key="1">
    <citation type="journal article" date="2015" name="Int. J. Syst. Evol. Microbiol.">
        <title>Rhizobium oryzicola sp. nov., potential plant-growth-promoting endophytic bacteria isolated from rice roots.</title>
        <authorList>
            <person name="Zhang X.X."/>
            <person name="Gao J.S."/>
            <person name="Cao Y.H."/>
            <person name="Sheirdil R.A."/>
            <person name="Wang X.C."/>
            <person name="Zhang L."/>
        </authorList>
    </citation>
    <scope>NUCLEOTIDE SEQUENCE</scope>
    <source>
        <strain evidence="5">05753</strain>
    </source>
</reference>
<keyword evidence="2" id="KW-0547">Nucleotide-binding</keyword>
<evidence type="ECO:0000256" key="1">
    <source>
        <dbReference type="ARBA" id="ARBA00005417"/>
    </source>
</evidence>
<proteinExistence type="inferred from homology"/>
<dbReference type="SUPFAM" id="SSF52540">
    <property type="entry name" value="P-loop containing nucleoside triphosphate hydrolases"/>
    <property type="match status" value="1"/>
</dbReference>
<dbReference type="PANTHER" id="PTHR43869:SF1">
    <property type="entry name" value="GLYCINE BETAINE_PROLINE BETAINE TRANSPORT SYSTEM ATP-BINDING PROTEIN PROV"/>
    <property type="match status" value="1"/>
</dbReference>
<dbReference type="EMBL" id="JAUKWQ010000004">
    <property type="protein sequence ID" value="MDO1583352.1"/>
    <property type="molecule type" value="Genomic_DNA"/>
</dbReference>
<dbReference type="RefSeq" id="WP_302077541.1">
    <property type="nucleotide sequence ID" value="NZ_JAUKWQ010000004.1"/>
</dbReference>
<dbReference type="GO" id="GO:0005524">
    <property type="term" value="F:ATP binding"/>
    <property type="evidence" value="ECO:0007669"/>
    <property type="project" value="UniProtKB-KW"/>
</dbReference>
<dbReference type="Pfam" id="PF00005">
    <property type="entry name" value="ABC_tran"/>
    <property type="match status" value="1"/>
</dbReference>